<reference evidence="5 6" key="1">
    <citation type="submission" date="2013-07" db="EMBL/GenBank/DDBJ databases">
        <authorList>
            <person name="Weinstock G."/>
            <person name="Sodergren E."/>
            <person name="Wylie T."/>
            <person name="Fulton L."/>
            <person name="Fulton R."/>
            <person name="Fronick C."/>
            <person name="O'Laughlin M."/>
            <person name="Godfrey J."/>
            <person name="Miner T."/>
            <person name="Herter B."/>
            <person name="Appelbaum E."/>
            <person name="Cordes M."/>
            <person name="Lek S."/>
            <person name="Wollam A."/>
            <person name="Pepin K.H."/>
            <person name="Palsikar V.B."/>
            <person name="Mitreva M."/>
            <person name="Wilson R.K."/>
        </authorList>
    </citation>
    <scope>NUCLEOTIDE SEQUENCE [LARGE SCALE GENOMIC DNA]</scope>
    <source>
        <strain evidence="5 6">ATCC 14940</strain>
    </source>
</reference>
<comment type="caution">
    <text evidence="5">The sequence shown here is derived from an EMBL/GenBank/DDBJ whole genome shotgun (WGS) entry which is preliminary data.</text>
</comment>
<evidence type="ECO:0000313" key="5">
    <source>
        <dbReference type="EMBL" id="ERI79956.1"/>
    </source>
</evidence>
<dbReference type="Proteomes" id="UP000016491">
    <property type="component" value="Unassembled WGS sequence"/>
</dbReference>
<organism evidence="5 6">
    <name type="scientific">[Clostridium] symbiosum ATCC 14940</name>
    <dbReference type="NCBI Taxonomy" id="411472"/>
    <lineage>
        <taxon>Bacteria</taxon>
        <taxon>Bacillati</taxon>
        <taxon>Bacillota</taxon>
        <taxon>Clostridia</taxon>
        <taxon>Lachnospirales</taxon>
        <taxon>Lachnospiraceae</taxon>
        <taxon>Otoolea</taxon>
    </lineage>
</organism>
<sequence>MKIIVCVKQVPDTTEIKIDPVTNTLIRAGVPSIVNPYDAYALETALRLKERYGAEVLVISMGPEQAKEALKECLAVGADRAWLISDRAFGGSDTLATSFVLSRAVAWLSKELGDVGLILCGKQAIDGDTAQVGPEMAEHLDLPQITYASDAELSEDGVLVKRENDDGYDMIKTKLPAVVTVTKISGETRLINPQASEKTLAKMTTWSTVIVGLIALILSLQFSSIISLLSMAYTFMTAGGLVMIAGGILWKKGTTQGAIASFLIGIACVIVNKMGLQMPMASIFPILPSLIAYVAVSLMTQPKKG</sequence>
<dbReference type="Gene3D" id="3.40.50.620">
    <property type="entry name" value="HUPs"/>
    <property type="match status" value="1"/>
</dbReference>
<feature type="transmembrane region" description="Helical" evidence="3">
    <location>
        <begin position="257"/>
        <end position="276"/>
    </location>
</feature>
<evidence type="ECO:0000259" key="4">
    <source>
        <dbReference type="SMART" id="SM00893"/>
    </source>
</evidence>
<dbReference type="InterPro" id="IPR014730">
    <property type="entry name" value="ETF_a/b_N"/>
</dbReference>
<dbReference type="Pfam" id="PF01012">
    <property type="entry name" value="ETF"/>
    <property type="match status" value="1"/>
</dbReference>
<feature type="transmembrane region" description="Helical" evidence="3">
    <location>
        <begin position="282"/>
        <end position="300"/>
    </location>
</feature>
<gene>
    <name evidence="5" type="ORF">CLOSYM_00592</name>
</gene>
<dbReference type="EMBL" id="AWSU01000045">
    <property type="protein sequence ID" value="ERI79956.1"/>
    <property type="molecule type" value="Genomic_DNA"/>
</dbReference>
<dbReference type="RefSeq" id="WP_021640715.1">
    <property type="nucleotide sequence ID" value="NZ_KE992800.1"/>
</dbReference>
<feature type="transmembrane region" description="Helical" evidence="3">
    <location>
        <begin position="232"/>
        <end position="250"/>
    </location>
</feature>
<feature type="transmembrane region" description="Helical" evidence="3">
    <location>
        <begin position="206"/>
        <end position="226"/>
    </location>
</feature>
<keyword evidence="3" id="KW-0812">Transmembrane</keyword>
<comment type="similarity">
    <text evidence="2">Belongs to the sodium:solute symporter (SSF) (TC 2.A.21) family.</text>
</comment>
<dbReference type="Pfam" id="PF00474">
    <property type="entry name" value="SSF"/>
    <property type="match status" value="1"/>
</dbReference>
<dbReference type="AlphaFoldDB" id="A0ABC9U2L5"/>
<dbReference type="PANTHER" id="PTHR21294:SF17">
    <property type="entry name" value="PROTEIN FIXA"/>
    <property type="match status" value="1"/>
</dbReference>
<keyword evidence="3" id="KW-1133">Transmembrane helix</keyword>
<evidence type="ECO:0000256" key="3">
    <source>
        <dbReference type="SAM" id="Phobius"/>
    </source>
</evidence>
<dbReference type="CDD" id="cd01714">
    <property type="entry name" value="ETF_beta"/>
    <property type="match status" value="1"/>
</dbReference>
<dbReference type="SUPFAM" id="SSF52402">
    <property type="entry name" value="Adenine nucleotide alpha hydrolases-like"/>
    <property type="match status" value="1"/>
</dbReference>
<feature type="domain" description="Electron transfer flavoprotein alpha/beta-subunit N-terminal" evidence="4">
    <location>
        <begin position="22"/>
        <end position="215"/>
    </location>
</feature>
<accession>A0ABC9U2L5</accession>
<dbReference type="InterPro" id="IPR012255">
    <property type="entry name" value="ETF_b"/>
</dbReference>
<keyword evidence="3" id="KW-0472">Membrane</keyword>
<protein>
    <recommendedName>
        <fullName evidence="1">Electron transfer flavoprotein small subunit</fullName>
    </recommendedName>
</protein>
<proteinExistence type="inferred from homology"/>
<dbReference type="PROSITE" id="PS50283">
    <property type="entry name" value="NA_SOLUT_SYMP_3"/>
    <property type="match status" value="1"/>
</dbReference>
<evidence type="ECO:0000313" key="6">
    <source>
        <dbReference type="Proteomes" id="UP000016491"/>
    </source>
</evidence>
<dbReference type="InterPro" id="IPR033948">
    <property type="entry name" value="ETF_beta_N"/>
</dbReference>
<dbReference type="PANTHER" id="PTHR21294">
    <property type="entry name" value="ELECTRON TRANSFER FLAVOPROTEIN BETA-SUBUNIT"/>
    <property type="match status" value="1"/>
</dbReference>
<dbReference type="InterPro" id="IPR014729">
    <property type="entry name" value="Rossmann-like_a/b/a_fold"/>
</dbReference>
<dbReference type="InterPro" id="IPR001734">
    <property type="entry name" value="Na/solute_symporter"/>
</dbReference>
<evidence type="ECO:0000256" key="1">
    <source>
        <dbReference type="ARBA" id="ARBA00042002"/>
    </source>
</evidence>
<name>A0ABC9U2L5_CLOSY</name>
<dbReference type="SMART" id="SM00893">
    <property type="entry name" value="ETF"/>
    <property type="match status" value="1"/>
</dbReference>
<evidence type="ECO:0000256" key="2">
    <source>
        <dbReference type="RuleBase" id="RU362091"/>
    </source>
</evidence>